<keyword evidence="2" id="KW-1185">Reference proteome</keyword>
<comment type="caution">
    <text evidence="1">The sequence shown here is derived from an EMBL/GenBank/DDBJ whole genome shotgun (WGS) entry which is preliminary data.</text>
</comment>
<sequence>MGLLCLSRAVGYRFGPHLGDTVPVLFNYCMSASENDEELREYSFQALESFLLRCPRDIYLYCDQILHLTLEYLSYDPNFTDNMDEDTNDEGHEEEEDDESANEYTDDEDISWKVRRAAAKCLAALIVSRPEMLSKLYEEMDVFNTFIELLRQTGNVTKGQIGIIETSISGVENIPSIPSQIGMGDQAVPRRLTGRWSHLEMDLSKKHFPEFAYVLHVIVYLSTGVARYIGKMRQHYLWSGIGEEFKYHLCGLGGYGTGFRGLGKCYAKLPTVGKLSAGSRTWFFNFFSIGRLDLVGRGRLDLWSFYVHVDHLGPRWLLKQEVPKIVRSITRQLREKSIKTKVGAFSVLKELVVVLPDCLADHIGSLIPGIEKALCDKSATSNLKIEALVFTRLVLASHSPSVFHPYIKALSSPVLSAVGERYYKVTAEALRVCGELVRVIRPNIEGYGFDFKPYVHPIYNAIMSRLTNQDQDQEVKECAISCMGLVVSAFGDNLKVDLPTCLPVLVDRMGNEITRLTAVKAFAVIAASPLRIDLSCVLEHVITELTAFLRKANRALRQATLGTLNSLIVAYGDKIGSAAYEVIIVELSTLISDSDLHMTALSLELCCTLMADRRSIPNVGSTVRNKVLPQALILIRSSLLQGQALSALQNFFAALVYSANTSFDKLLDSLLSTAKPTPQSGGIAKQALFSIAQCVAVLCLAAGDQKCSATVKMLTDILKDDSSTNSSKQHLSLLCLGEIGRRKDLSSHANIENIVIESFQSPFEEIKSAASYALGNIAVGNLSKYLPFILDQIDNQQKKQYLLLHSLKEVIVRQSVDKAEFQVSSVEKILNLLFNHCESEEEGVRNVVAECLGKIALIEPAKLVPALKERTTNQAAFTRATVVIAVKYSMVERPEKIDEIIYPEISSFLMLIKDHDRHVRRAAVLALSTAAHNKPNLIKGLLPELLPLLYDQTIVKQELIRTVDLGPFKHIVDDGLELRKAAFECVDTLLDGCLDQVNPSTFIVPFLKSGLNDHYDVKMPCHLILSKLADKCPSAVLAVLDSLVDPLQKTINFRPKQDAVKQEVDRNEDMIRSALRAIASLNRISGGDCSLKFKNLMSEIAKSQTLWEKYCSIRNE</sequence>
<dbReference type="Proteomes" id="UP001062846">
    <property type="component" value="Chromosome 7"/>
</dbReference>
<protein>
    <submittedName>
        <fullName evidence="1">Uncharacterized protein</fullName>
    </submittedName>
</protein>
<accession>A0ACC0N4K5</accession>
<gene>
    <name evidence="1" type="ORF">RHMOL_Rhmol07G0223500</name>
</gene>
<name>A0ACC0N4K5_RHOML</name>
<proteinExistence type="predicted"/>
<reference evidence="1" key="1">
    <citation type="submission" date="2022-02" db="EMBL/GenBank/DDBJ databases">
        <title>Plant Genome Project.</title>
        <authorList>
            <person name="Zhang R.-G."/>
        </authorList>
    </citation>
    <scope>NUCLEOTIDE SEQUENCE</scope>
    <source>
        <strain evidence="1">AT1</strain>
    </source>
</reference>
<evidence type="ECO:0000313" key="2">
    <source>
        <dbReference type="Proteomes" id="UP001062846"/>
    </source>
</evidence>
<evidence type="ECO:0000313" key="1">
    <source>
        <dbReference type="EMBL" id="KAI8547791.1"/>
    </source>
</evidence>
<organism evidence="1 2">
    <name type="scientific">Rhododendron molle</name>
    <name type="common">Chinese azalea</name>
    <name type="synonym">Azalea mollis</name>
    <dbReference type="NCBI Taxonomy" id="49168"/>
    <lineage>
        <taxon>Eukaryota</taxon>
        <taxon>Viridiplantae</taxon>
        <taxon>Streptophyta</taxon>
        <taxon>Embryophyta</taxon>
        <taxon>Tracheophyta</taxon>
        <taxon>Spermatophyta</taxon>
        <taxon>Magnoliopsida</taxon>
        <taxon>eudicotyledons</taxon>
        <taxon>Gunneridae</taxon>
        <taxon>Pentapetalae</taxon>
        <taxon>asterids</taxon>
        <taxon>Ericales</taxon>
        <taxon>Ericaceae</taxon>
        <taxon>Ericoideae</taxon>
        <taxon>Rhodoreae</taxon>
        <taxon>Rhododendron</taxon>
    </lineage>
</organism>
<dbReference type="EMBL" id="CM046394">
    <property type="protein sequence ID" value="KAI8547791.1"/>
    <property type="molecule type" value="Genomic_DNA"/>
</dbReference>